<feature type="repeat" description="RCC1" evidence="3">
    <location>
        <begin position="158"/>
        <end position="209"/>
    </location>
</feature>
<evidence type="ECO:0000313" key="5">
    <source>
        <dbReference type="EMBL" id="CAH0771293.1"/>
    </source>
</evidence>
<dbReference type="AlphaFoldDB" id="A0A9P0G296"/>
<evidence type="ECO:0000259" key="4">
    <source>
        <dbReference type="Pfam" id="PF25390"/>
    </source>
</evidence>
<dbReference type="PANTHER" id="PTHR45982">
    <property type="entry name" value="REGULATOR OF CHROMOSOME CONDENSATION"/>
    <property type="match status" value="1"/>
</dbReference>
<reference evidence="5" key="1">
    <citation type="submission" date="2021-12" db="EMBL/GenBank/DDBJ databases">
        <authorList>
            <person name="King R."/>
        </authorList>
    </citation>
    <scope>NUCLEOTIDE SEQUENCE</scope>
</reference>
<gene>
    <name evidence="5" type="ORF">BEMITA_LOCUS8059</name>
</gene>
<feature type="repeat" description="RCC1" evidence="3">
    <location>
        <begin position="106"/>
        <end position="157"/>
    </location>
</feature>
<dbReference type="GO" id="GO:0005737">
    <property type="term" value="C:cytoplasm"/>
    <property type="evidence" value="ECO:0007669"/>
    <property type="project" value="TreeGrafter"/>
</dbReference>
<feature type="repeat" description="RCC1" evidence="3">
    <location>
        <begin position="210"/>
        <end position="274"/>
    </location>
</feature>
<feature type="repeat" description="RCC1" evidence="3">
    <location>
        <begin position="276"/>
        <end position="327"/>
    </location>
</feature>
<dbReference type="PROSITE" id="PS00625">
    <property type="entry name" value="RCC1_1"/>
    <property type="match status" value="1"/>
</dbReference>
<evidence type="ECO:0000313" key="6">
    <source>
        <dbReference type="Proteomes" id="UP001152759"/>
    </source>
</evidence>
<dbReference type="InterPro" id="IPR051553">
    <property type="entry name" value="Ran_GTPase-activating"/>
</dbReference>
<dbReference type="InterPro" id="IPR058923">
    <property type="entry name" value="RCC1-like_dom"/>
</dbReference>
<sequence>MTEPKSKRTMPVPNTEVRKGLKRQNSGPITGVSTKKFLHSLDFVKPVPRHSRGPGLVLAFGQGEVGQLGLGPDIFEKNKPAVVPDVDNIIDIYAGGMHTVCLTADGEVITWGCNDEGALGRETTEEGSETEPGKVDLPEKAVIITAGDSHSAALLESGRVFAWGSFRDSHGTMGLTPSGIQKVPVELVLPTRVLKLASGADHLALLTVDGQVYTCGCGEQGQLGRLPERSAQRNNRLGIVQLLTPAIVSFHPRLKLEFDEVWTGAYCTFAREKKKSKVYAFGLNNYNQLGLKNTKNHFHPLVSESLSCKKWNQISGGQHHTIALDNDGVTYAIGRKEYGRLGLGDIDEDALVPTVIPTLKDKNVVNIASGSAVSFAVSDDGEVWGWGMGTNNQLGTGDDEDLLIPTKISGKQLETRSVLQVSAGGQHTVLLAKNK</sequence>
<dbReference type="InterPro" id="IPR000408">
    <property type="entry name" value="Reg_chr_condens"/>
</dbReference>
<dbReference type="Pfam" id="PF25390">
    <property type="entry name" value="WD40_RLD"/>
    <property type="match status" value="1"/>
</dbReference>
<dbReference type="Proteomes" id="UP001152759">
    <property type="component" value="Chromosome 4"/>
</dbReference>
<keyword evidence="6" id="KW-1185">Reference proteome</keyword>
<proteinExistence type="predicted"/>
<keyword evidence="1" id="KW-0344">Guanine-nucleotide releasing factor</keyword>
<feature type="repeat" description="RCC1" evidence="3">
    <location>
        <begin position="328"/>
        <end position="380"/>
    </location>
</feature>
<keyword evidence="2" id="KW-0677">Repeat</keyword>
<feature type="repeat" description="RCC1" evidence="3">
    <location>
        <begin position="55"/>
        <end position="105"/>
    </location>
</feature>
<evidence type="ECO:0000256" key="1">
    <source>
        <dbReference type="ARBA" id="ARBA00022658"/>
    </source>
</evidence>
<feature type="domain" description="RCC1-like" evidence="4">
    <location>
        <begin position="57"/>
        <end position="430"/>
    </location>
</feature>
<evidence type="ECO:0000256" key="3">
    <source>
        <dbReference type="PROSITE-ProRule" id="PRU00235"/>
    </source>
</evidence>
<dbReference type="InterPro" id="IPR009091">
    <property type="entry name" value="RCC1/BLIP-II"/>
</dbReference>
<dbReference type="PRINTS" id="PR00633">
    <property type="entry name" value="RCCNDNSATION"/>
</dbReference>
<organism evidence="5 6">
    <name type="scientific">Bemisia tabaci</name>
    <name type="common">Sweetpotato whitefly</name>
    <name type="synonym">Aleurodes tabaci</name>
    <dbReference type="NCBI Taxonomy" id="7038"/>
    <lineage>
        <taxon>Eukaryota</taxon>
        <taxon>Metazoa</taxon>
        <taxon>Ecdysozoa</taxon>
        <taxon>Arthropoda</taxon>
        <taxon>Hexapoda</taxon>
        <taxon>Insecta</taxon>
        <taxon>Pterygota</taxon>
        <taxon>Neoptera</taxon>
        <taxon>Paraneoptera</taxon>
        <taxon>Hemiptera</taxon>
        <taxon>Sternorrhyncha</taxon>
        <taxon>Aleyrodoidea</taxon>
        <taxon>Aleyrodidae</taxon>
        <taxon>Aleyrodinae</taxon>
        <taxon>Bemisia</taxon>
    </lineage>
</organism>
<protein>
    <recommendedName>
        <fullName evidence="4">RCC1-like domain-containing protein</fullName>
    </recommendedName>
</protein>
<dbReference type="KEGG" id="btab:109043739"/>
<dbReference type="PROSITE" id="PS00626">
    <property type="entry name" value="RCC1_2"/>
    <property type="match status" value="4"/>
</dbReference>
<dbReference type="PROSITE" id="PS50012">
    <property type="entry name" value="RCC1_3"/>
    <property type="match status" value="7"/>
</dbReference>
<feature type="repeat" description="RCC1" evidence="3">
    <location>
        <begin position="381"/>
        <end position="434"/>
    </location>
</feature>
<dbReference type="GO" id="GO:0005085">
    <property type="term" value="F:guanyl-nucleotide exchange factor activity"/>
    <property type="evidence" value="ECO:0007669"/>
    <property type="project" value="TreeGrafter"/>
</dbReference>
<evidence type="ECO:0000256" key="2">
    <source>
        <dbReference type="ARBA" id="ARBA00022737"/>
    </source>
</evidence>
<accession>A0A9P0G296</accession>
<dbReference type="Gene3D" id="2.130.10.30">
    <property type="entry name" value="Regulator of chromosome condensation 1/beta-lactamase-inhibitor protein II"/>
    <property type="match status" value="1"/>
</dbReference>
<dbReference type="OrthoDB" id="61110at2759"/>
<dbReference type="SUPFAM" id="SSF50985">
    <property type="entry name" value="RCC1/BLIP-II"/>
    <property type="match status" value="1"/>
</dbReference>
<name>A0A9P0G296_BEMTA</name>
<dbReference type="PANTHER" id="PTHR45982:SF1">
    <property type="entry name" value="REGULATOR OF CHROMOSOME CONDENSATION"/>
    <property type="match status" value="1"/>
</dbReference>
<dbReference type="EMBL" id="OU963865">
    <property type="protein sequence ID" value="CAH0771293.1"/>
    <property type="molecule type" value="Genomic_DNA"/>
</dbReference>